<protein>
    <submittedName>
        <fullName evidence="1">Uncharacterized protein</fullName>
    </submittedName>
</protein>
<evidence type="ECO:0000313" key="2">
    <source>
        <dbReference type="Proteomes" id="UP000094008"/>
    </source>
</evidence>
<organism evidence="1 2">
    <name type="scientific">Mycolicibacterium peregrinum</name>
    <name type="common">Mycobacterium peregrinum</name>
    <dbReference type="NCBI Taxonomy" id="43304"/>
    <lineage>
        <taxon>Bacteria</taxon>
        <taxon>Bacillati</taxon>
        <taxon>Actinomycetota</taxon>
        <taxon>Actinomycetes</taxon>
        <taxon>Mycobacteriales</taxon>
        <taxon>Mycobacteriaceae</taxon>
        <taxon>Mycolicibacterium</taxon>
    </lineage>
</organism>
<gene>
    <name evidence="1" type="ORF">A5779_29680</name>
</gene>
<dbReference type="Proteomes" id="UP000094008">
    <property type="component" value="Unassembled WGS sequence"/>
</dbReference>
<dbReference type="AlphaFoldDB" id="A0A1A0W076"/>
<dbReference type="EMBL" id="LZSY01000110">
    <property type="protein sequence ID" value="OBB88826.1"/>
    <property type="molecule type" value="Genomic_DNA"/>
</dbReference>
<name>A0A1A0W076_MYCPR</name>
<accession>A0A1A0W076</accession>
<sequence length="145" mass="16017">MIFNNRGLTGPPWKGVRMSWQVYTCEPFTVAVCMRCSSSDPQSPLFRMLRNVVRGCPHGVLLSTQCLLGTFTCAARSADLSPVLVLQPCSAERVPSAAAIWVGPIGNEADARDACDWIAAGRWDRTNLPERLRADRRLVRVSARN</sequence>
<evidence type="ECO:0000313" key="1">
    <source>
        <dbReference type="EMBL" id="OBB88826.1"/>
    </source>
</evidence>
<comment type="caution">
    <text evidence="1">The sequence shown here is derived from an EMBL/GenBank/DDBJ whole genome shotgun (WGS) entry which is preliminary data.</text>
</comment>
<reference evidence="2" key="1">
    <citation type="submission" date="2016-06" db="EMBL/GenBank/DDBJ databases">
        <authorList>
            <person name="Sutton G."/>
            <person name="Brinkac L."/>
            <person name="Sanka R."/>
            <person name="Adams M."/>
            <person name="Lau E."/>
            <person name="Mehaffy C."/>
            <person name="Tameris M."/>
            <person name="Hatherill M."/>
            <person name="Hanekom W."/>
            <person name="Mahomed H."/>
            <person name="Mcshane H."/>
        </authorList>
    </citation>
    <scope>NUCLEOTIDE SEQUENCE [LARGE SCALE GENOMIC DNA]</scope>
    <source>
        <strain evidence="2">852002-10433_SCH5171157</strain>
    </source>
</reference>
<proteinExistence type="predicted"/>